<dbReference type="InterPro" id="IPR038731">
    <property type="entry name" value="RgtA/B/C-like"/>
</dbReference>
<evidence type="ECO:0000256" key="4">
    <source>
        <dbReference type="ARBA" id="ARBA00022679"/>
    </source>
</evidence>
<feature type="transmembrane region" description="Helical" evidence="8">
    <location>
        <begin position="21"/>
        <end position="40"/>
    </location>
</feature>
<feature type="transmembrane region" description="Helical" evidence="8">
    <location>
        <begin position="352"/>
        <end position="370"/>
    </location>
</feature>
<reference evidence="11" key="2">
    <citation type="submission" date="2016-01" db="EMBL/GenBank/DDBJ databases">
        <title>First complete genome sequence of a species in the genus Microterricola, an extremophilic cold active enzyme producing strain ERGS5:02 isolated from Sikkim Himalaya.</title>
        <authorList>
            <person name="Kumar R."/>
            <person name="Singh D."/>
            <person name="Swarnkar M.K."/>
        </authorList>
    </citation>
    <scope>NUCLEOTIDE SEQUENCE [LARGE SCALE GENOMIC DNA]</scope>
    <source>
        <strain evidence="11">ERGS5:02</strain>
    </source>
</reference>
<keyword evidence="2" id="KW-1003">Cell membrane</keyword>
<dbReference type="GO" id="GO:0010041">
    <property type="term" value="P:response to iron(III) ion"/>
    <property type="evidence" value="ECO:0007669"/>
    <property type="project" value="TreeGrafter"/>
</dbReference>
<reference evidence="10 11" key="1">
    <citation type="journal article" date="2016" name="J. Biotechnol.">
        <title>First complete genome sequence of a species in the genus Microterricola, an extremophilic cold active enzyme producing bacterial strain ERGS5:02 isolated from Sikkim Himalaya.</title>
        <authorList>
            <person name="Himanshu"/>
            <person name="Swarnkar M.K."/>
            <person name="Singh D."/>
            <person name="Kumar R."/>
        </authorList>
    </citation>
    <scope>NUCLEOTIDE SEQUENCE [LARGE SCALE GENOMIC DNA]</scope>
    <source>
        <strain evidence="10 11">ERGS5:02</strain>
    </source>
</reference>
<organism evidence="10 11">
    <name type="scientific">Microterricola viridarii</name>
    <dbReference type="NCBI Taxonomy" id="412690"/>
    <lineage>
        <taxon>Bacteria</taxon>
        <taxon>Bacillati</taxon>
        <taxon>Actinomycetota</taxon>
        <taxon>Actinomycetes</taxon>
        <taxon>Micrococcales</taxon>
        <taxon>Microbacteriaceae</taxon>
        <taxon>Microterricola</taxon>
    </lineage>
</organism>
<feature type="transmembrane region" description="Helical" evidence="8">
    <location>
        <begin position="176"/>
        <end position="203"/>
    </location>
</feature>
<dbReference type="Pfam" id="PF13231">
    <property type="entry name" value="PMT_2"/>
    <property type="match status" value="1"/>
</dbReference>
<keyword evidence="6 8" id="KW-1133">Transmembrane helix</keyword>
<dbReference type="AlphaFoldDB" id="A0A0Y0MH17"/>
<feature type="transmembrane region" description="Helical" evidence="8">
    <location>
        <begin position="117"/>
        <end position="134"/>
    </location>
</feature>
<dbReference type="KEGG" id="mvd:AWU67_00540"/>
<feature type="transmembrane region" description="Helical" evidence="8">
    <location>
        <begin position="259"/>
        <end position="279"/>
    </location>
</feature>
<evidence type="ECO:0000313" key="11">
    <source>
        <dbReference type="Proteomes" id="UP000058305"/>
    </source>
</evidence>
<gene>
    <name evidence="10" type="ORF">AWU67_00540</name>
</gene>
<feature type="transmembrane region" description="Helical" evidence="8">
    <location>
        <begin position="319"/>
        <end position="340"/>
    </location>
</feature>
<comment type="subcellular location">
    <subcellularLocation>
        <location evidence="1">Cell membrane</location>
        <topology evidence="1">Multi-pass membrane protein</topology>
    </subcellularLocation>
</comment>
<keyword evidence="5 8" id="KW-0812">Transmembrane</keyword>
<evidence type="ECO:0000256" key="5">
    <source>
        <dbReference type="ARBA" id="ARBA00022692"/>
    </source>
</evidence>
<evidence type="ECO:0000256" key="3">
    <source>
        <dbReference type="ARBA" id="ARBA00022676"/>
    </source>
</evidence>
<feature type="transmembrane region" description="Helical" evidence="8">
    <location>
        <begin position="215"/>
        <end position="235"/>
    </location>
</feature>
<keyword evidence="4" id="KW-0808">Transferase</keyword>
<evidence type="ECO:0000256" key="6">
    <source>
        <dbReference type="ARBA" id="ARBA00022989"/>
    </source>
</evidence>
<dbReference type="PANTHER" id="PTHR33908">
    <property type="entry name" value="MANNOSYLTRANSFERASE YKCB-RELATED"/>
    <property type="match status" value="1"/>
</dbReference>
<keyword evidence="11" id="KW-1185">Reference proteome</keyword>
<evidence type="ECO:0000256" key="7">
    <source>
        <dbReference type="ARBA" id="ARBA00023136"/>
    </source>
</evidence>
<evidence type="ECO:0000313" key="10">
    <source>
        <dbReference type="EMBL" id="AMB57595.1"/>
    </source>
</evidence>
<proteinExistence type="predicted"/>
<dbReference type="OrthoDB" id="5318634at2"/>
<dbReference type="EMBL" id="CP014145">
    <property type="protein sequence ID" value="AMB57595.1"/>
    <property type="molecule type" value="Genomic_DNA"/>
</dbReference>
<dbReference type="RefSeq" id="WP_067225492.1">
    <property type="nucleotide sequence ID" value="NZ_CP014145.1"/>
</dbReference>
<dbReference type="GO" id="GO:0016763">
    <property type="term" value="F:pentosyltransferase activity"/>
    <property type="evidence" value="ECO:0007669"/>
    <property type="project" value="TreeGrafter"/>
</dbReference>
<feature type="transmembrane region" description="Helical" evidence="8">
    <location>
        <begin position="146"/>
        <end position="164"/>
    </location>
</feature>
<evidence type="ECO:0000256" key="2">
    <source>
        <dbReference type="ARBA" id="ARBA00022475"/>
    </source>
</evidence>
<accession>A0A0Y0MH17</accession>
<evidence type="ECO:0000256" key="8">
    <source>
        <dbReference type="SAM" id="Phobius"/>
    </source>
</evidence>
<feature type="domain" description="Glycosyltransferase RgtA/B/C/D-like" evidence="9">
    <location>
        <begin position="79"/>
        <end position="230"/>
    </location>
</feature>
<name>A0A0Y0MH17_9MICO</name>
<feature type="transmembrane region" description="Helical" evidence="8">
    <location>
        <begin position="286"/>
        <end position="307"/>
    </location>
</feature>
<dbReference type="GO" id="GO:0005886">
    <property type="term" value="C:plasma membrane"/>
    <property type="evidence" value="ECO:0007669"/>
    <property type="project" value="UniProtKB-SubCell"/>
</dbReference>
<keyword evidence="3" id="KW-0328">Glycosyltransferase</keyword>
<sequence>MVDVLPDAARWTPRAAFRANPGRTAAVLGAGAALISFIGSGNPSYWGDEAASVLSASRSLTSLFGMLGQIDAVHGAYYLFLHFWVQLAGTGEWAVRAPSAVAVGFAAAGCYVLGRRLFGATTGIVAAVLFAVLPQATHMGAEARSYAFTMAAAVWLLVWLLRLLRRGEARRRVWALYGVATAASIYLFLYLGLMLLVAAATLLILRAPRSLWRRWAWSTLLALLVASPILVAAMLQRSQISFLAQGGYATPETVLVTQWFGWPVFAIVAWALIGIAVFGSRGRRPGVLIVTAWLVLPTTLVLLVNAFALPVYNMRYLSFGAPAAALLMAVGLRVVVGWMLGAGPAAARRTRLGLLAGVLIVAALAAPSYLQQRGPYAKNGSDLRQTAEVIAQHAQRGDAIVFDESVRPSQKPRLAIDLYPTHFAGLDDVALVTPYPETPRLWDAVQPLSALTLSPQAARFDAHGTVWVVERGSHRADVTAIEALGYHVATVLPVHTSTVFELTKELP</sequence>
<evidence type="ECO:0000256" key="1">
    <source>
        <dbReference type="ARBA" id="ARBA00004651"/>
    </source>
</evidence>
<evidence type="ECO:0000259" key="9">
    <source>
        <dbReference type="Pfam" id="PF13231"/>
    </source>
</evidence>
<dbReference type="InterPro" id="IPR050297">
    <property type="entry name" value="LipidA_mod_glycosyltrf_83"/>
</dbReference>
<dbReference type="PANTHER" id="PTHR33908:SF3">
    <property type="entry name" value="UNDECAPRENYL PHOSPHATE-ALPHA-4-AMINO-4-DEOXY-L-ARABINOSE ARABINOSYL TRANSFERASE"/>
    <property type="match status" value="1"/>
</dbReference>
<feature type="transmembrane region" description="Helical" evidence="8">
    <location>
        <begin position="93"/>
        <end position="111"/>
    </location>
</feature>
<protein>
    <recommendedName>
        <fullName evidence="9">Glycosyltransferase RgtA/B/C/D-like domain-containing protein</fullName>
    </recommendedName>
</protein>
<dbReference type="Proteomes" id="UP000058305">
    <property type="component" value="Chromosome"/>
</dbReference>
<keyword evidence="7 8" id="KW-0472">Membrane</keyword>
<dbReference type="GO" id="GO:0009103">
    <property type="term" value="P:lipopolysaccharide biosynthetic process"/>
    <property type="evidence" value="ECO:0007669"/>
    <property type="project" value="UniProtKB-ARBA"/>
</dbReference>